<evidence type="ECO:0008006" key="3">
    <source>
        <dbReference type="Google" id="ProtNLM"/>
    </source>
</evidence>
<evidence type="ECO:0000313" key="1">
    <source>
        <dbReference type="EMBL" id="PJE68997.1"/>
    </source>
</evidence>
<accession>A0A2M8L5C7</accession>
<feature type="non-terminal residue" evidence="1">
    <location>
        <position position="1"/>
    </location>
</feature>
<gene>
    <name evidence="1" type="ORF">COU96_02170</name>
</gene>
<dbReference type="Proteomes" id="UP000229500">
    <property type="component" value="Unassembled WGS sequence"/>
</dbReference>
<reference evidence="2" key="1">
    <citation type="submission" date="2017-09" db="EMBL/GenBank/DDBJ databases">
        <title>Depth-based differentiation of microbial function through sediment-hosted aquifers and enrichment of novel symbionts in the deep terrestrial subsurface.</title>
        <authorList>
            <person name="Probst A.J."/>
            <person name="Ladd B."/>
            <person name="Jarett J.K."/>
            <person name="Geller-Mcgrath D.E."/>
            <person name="Sieber C.M.K."/>
            <person name="Emerson J.B."/>
            <person name="Anantharaman K."/>
            <person name="Thomas B.C."/>
            <person name="Malmstrom R."/>
            <person name="Stieglmeier M."/>
            <person name="Klingl A."/>
            <person name="Woyke T."/>
            <person name="Ryan C.M."/>
            <person name="Banfield J.F."/>
        </authorList>
    </citation>
    <scope>NUCLEOTIDE SEQUENCE [LARGE SCALE GENOMIC DNA]</scope>
</reference>
<sequence>TRKAGYKIIFEPEAELVHLRTETGGFRKSEGRLKWYLGFFKSETYFFLKHIRWFWWPVFWLTRWQWFLRSRSLITPFLGIYHGIKTYRRWKNENRS</sequence>
<evidence type="ECO:0000313" key="2">
    <source>
        <dbReference type="Proteomes" id="UP000229500"/>
    </source>
</evidence>
<name>A0A2M8L5C7_9BACT</name>
<dbReference type="AlphaFoldDB" id="A0A2M8L5C7"/>
<protein>
    <recommendedName>
        <fullName evidence="3">Glycosyltransferase family 2 protein</fullName>
    </recommendedName>
</protein>
<dbReference type="EMBL" id="PFEL01000081">
    <property type="protein sequence ID" value="PJE68997.1"/>
    <property type="molecule type" value="Genomic_DNA"/>
</dbReference>
<proteinExistence type="predicted"/>
<comment type="caution">
    <text evidence="1">The sequence shown here is derived from an EMBL/GenBank/DDBJ whole genome shotgun (WGS) entry which is preliminary data.</text>
</comment>
<organism evidence="1 2">
    <name type="scientific">Candidatus Shapirobacteria bacterium CG10_big_fil_rev_8_21_14_0_10_38_14</name>
    <dbReference type="NCBI Taxonomy" id="1974483"/>
    <lineage>
        <taxon>Bacteria</taxon>
        <taxon>Candidatus Shapironibacteriota</taxon>
    </lineage>
</organism>